<keyword evidence="3" id="KW-1185">Reference proteome</keyword>
<evidence type="ECO:0000313" key="2">
    <source>
        <dbReference type="EMBL" id="GIY34453.1"/>
    </source>
</evidence>
<evidence type="ECO:0000256" key="1">
    <source>
        <dbReference type="SAM" id="MobiDB-lite"/>
    </source>
</evidence>
<name>A0AAV4SJ54_9ARAC</name>
<feature type="region of interest" description="Disordered" evidence="1">
    <location>
        <begin position="1"/>
        <end position="33"/>
    </location>
</feature>
<evidence type="ECO:0000313" key="3">
    <source>
        <dbReference type="Proteomes" id="UP001054837"/>
    </source>
</evidence>
<dbReference type="AlphaFoldDB" id="A0AAV4SJ54"/>
<organism evidence="2 3">
    <name type="scientific">Caerostris darwini</name>
    <dbReference type="NCBI Taxonomy" id="1538125"/>
    <lineage>
        <taxon>Eukaryota</taxon>
        <taxon>Metazoa</taxon>
        <taxon>Ecdysozoa</taxon>
        <taxon>Arthropoda</taxon>
        <taxon>Chelicerata</taxon>
        <taxon>Arachnida</taxon>
        <taxon>Araneae</taxon>
        <taxon>Araneomorphae</taxon>
        <taxon>Entelegynae</taxon>
        <taxon>Araneoidea</taxon>
        <taxon>Araneidae</taxon>
        <taxon>Caerostris</taxon>
    </lineage>
</organism>
<sequence>MPSPETLLTLPSQLGAGRVNTSPPPLSPSPMRGENRLLPAFSFQVSCRPVASTPGDPPTLPMMLHSGSEGGAAEGGIPRKSRRFFLGRLRLFSALLNSPLGRLCSNRLQRAVRKSVVPFLRGRRSFLLCAKVFDKD</sequence>
<protein>
    <submittedName>
        <fullName evidence="2">Uncharacterized protein</fullName>
    </submittedName>
</protein>
<feature type="region of interest" description="Disordered" evidence="1">
    <location>
        <begin position="52"/>
        <end position="75"/>
    </location>
</feature>
<gene>
    <name evidence="2" type="ORF">CDAR_498581</name>
</gene>
<reference evidence="2 3" key="1">
    <citation type="submission" date="2021-06" db="EMBL/GenBank/DDBJ databases">
        <title>Caerostris darwini draft genome.</title>
        <authorList>
            <person name="Kono N."/>
            <person name="Arakawa K."/>
        </authorList>
    </citation>
    <scope>NUCLEOTIDE SEQUENCE [LARGE SCALE GENOMIC DNA]</scope>
</reference>
<dbReference type="Proteomes" id="UP001054837">
    <property type="component" value="Unassembled WGS sequence"/>
</dbReference>
<accession>A0AAV4SJ54</accession>
<proteinExistence type="predicted"/>
<dbReference type="EMBL" id="BPLQ01008070">
    <property type="protein sequence ID" value="GIY34453.1"/>
    <property type="molecule type" value="Genomic_DNA"/>
</dbReference>
<comment type="caution">
    <text evidence="2">The sequence shown here is derived from an EMBL/GenBank/DDBJ whole genome shotgun (WGS) entry which is preliminary data.</text>
</comment>